<proteinExistence type="predicted"/>
<dbReference type="Pfam" id="PF08388">
    <property type="entry name" value="GIIM"/>
    <property type="match status" value="1"/>
</dbReference>
<dbReference type="PANTHER" id="PTHR34047:SF10">
    <property type="entry name" value="GROUP II INTRON-ASSOCIATED OPEN READING FRAME"/>
    <property type="match status" value="1"/>
</dbReference>
<feature type="domain" description="Reverse transcriptase" evidence="1">
    <location>
        <begin position="1"/>
        <end position="194"/>
    </location>
</feature>
<dbReference type="PANTHER" id="PTHR34047">
    <property type="entry name" value="NUCLEAR INTRON MATURASE 1, MITOCHONDRIAL-RELATED"/>
    <property type="match status" value="1"/>
</dbReference>
<dbReference type="InterPro" id="IPR013597">
    <property type="entry name" value="Mat_intron_G2"/>
</dbReference>
<reference evidence="2 3" key="1">
    <citation type="journal article" date="2020" name="Microb. Ecol.">
        <title>Ecogenomics of the Marine Benthic Filamentous Cyanobacterium Adonisia.</title>
        <authorList>
            <person name="Walter J.M."/>
            <person name="Coutinho F.H."/>
            <person name="Leomil L."/>
            <person name="Hargreaves P.I."/>
            <person name="Campeao M.E."/>
            <person name="Vieira V.V."/>
            <person name="Silva B.S."/>
            <person name="Fistarol G.O."/>
            <person name="Salomon P.S."/>
            <person name="Sawabe T."/>
            <person name="Mino S."/>
            <person name="Hosokawa M."/>
            <person name="Miyashita H."/>
            <person name="Maruyama F."/>
            <person name="van Verk M.C."/>
            <person name="Dutilh B.E."/>
            <person name="Thompson C.C."/>
            <person name="Thompson F.L."/>
        </authorList>
    </citation>
    <scope>NUCLEOTIDE SEQUENCE [LARGE SCALE GENOMIC DNA]</scope>
    <source>
        <strain evidence="2 3">CCMR0081</strain>
    </source>
</reference>
<dbReference type="InterPro" id="IPR002711">
    <property type="entry name" value="HNH"/>
</dbReference>
<dbReference type="InterPro" id="IPR003615">
    <property type="entry name" value="HNH_nuc"/>
</dbReference>
<dbReference type="GO" id="GO:0003676">
    <property type="term" value="F:nucleic acid binding"/>
    <property type="evidence" value="ECO:0007669"/>
    <property type="project" value="InterPro"/>
</dbReference>
<dbReference type="InterPro" id="IPR000477">
    <property type="entry name" value="RT_dom"/>
</dbReference>
<dbReference type="CDD" id="cd01651">
    <property type="entry name" value="RT_G2_intron"/>
    <property type="match status" value="1"/>
</dbReference>
<dbReference type="GO" id="GO:0004519">
    <property type="term" value="F:endonuclease activity"/>
    <property type="evidence" value="ECO:0007669"/>
    <property type="project" value="InterPro"/>
</dbReference>
<dbReference type="AlphaFoldDB" id="A0A6M0RE52"/>
<name>A0A6M0RE52_9CYAN</name>
<evidence type="ECO:0000313" key="2">
    <source>
        <dbReference type="EMBL" id="NEZ54173.1"/>
    </source>
</evidence>
<comment type="caution">
    <text evidence="2">The sequence shown here is derived from an EMBL/GenBank/DDBJ whole genome shotgun (WGS) entry which is preliminary data.</text>
</comment>
<sequence length="419" mass="48233">MVKAALEPCWEAQFEPTSYGFRPGRSAHDAIARIYVIARPTNHKKWVIDADIAGCFDAINHSYLLTQVGNFPARALIAQWLKAGYMEDGIWHPTIAGTPQGGIISPLLANIALHGMEAALGIVRDTNGCRKRGVRRLMVRYADDFVVFCESKAEAEATQLDLQRFLSVRGLRLSEEKTRIVHLSEGFDFLGFNIRHYPSRITRTGWKLLIRPARKKVSAFREKLRHTFKRLHGSNAMYLIKVLNPILRGWANYYRGVVSSAVFYKLEYYIFWKLRRWISKSHPNKSFTWRDQRYWANHPAYPGSQWSFVDKDTGMVLYRIGYTRIQRHVLIQGDASPDNPDLKDYFEQRNRRSTQIGEYPKAAQRVILQQQANCPNCGQSLFNGEAIHIHHKIPRSQGGTNHASNLMAVHLVCHHQLHR</sequence>
<dbReference type="Proteomes" id="UP000481033">
    <property type="component" value="Unassembled WGS sequence"/>
</dbReference>
<dbReference type="Pfam" id="PF00078">
    <property type="entry name" value="RVT_1"/>
    <property type="match status" value="1"/>
</dbReference>
<dbReference type="Gene3D" id="1.10.30.50">
    <property type="match status" value="1"/>
</dbReference>
<dbReference type="GO" id="GO:0008270">
    <property type="term" value="F:zinc ion binding"/>
    <property type="evidence" value="ECO:0007669"/>
    <property type="project" value="InterPro"/>
</dbReference>
<evidence type="ECO:0000259" key="1">
    <source>
        <dbReference type="PROSITE" id="PS50878"/>
    </source>
</evidence>
<dbReference type="CDD" id="cd00085">
    <property type="entry name" value="HNHc"/>
    <property type="match status" value="1"/>
</dbReference>
<organism evidence="2 3">
    <name type="scientific">Adonisia turfae CCMR0081</name>
    <dbReference type="NCBI Taxonomy" id="2292702"/>
    <lineage>
        <taxon>Bacteria</taxon>
        <taxon>Bacillati</taxon>
        <taxon>Cyanobacteriota</taxon>
        <taxon>Adonisia</taxon>
        <taxon>Adonisia turfae</taxon>
    </lineage>
</organism>
<dbReference type="EMBL" id="QXHD01000001">
    <property type="protein sequence ID" value="NEZ54173.1"/>
    <property type="molecule type" value="Genomic_DNA"/>
</dbReference>
<dbReference type="SMART" id="SM00507">
    <property type="entry name" value="HNHc"/>
    <property type="match status" value="1"/>
</dbReference>
<dbReference type="Pfam" id="PF01844">
    <property type="entry name" value="HNH"/>
    <property type="match status" value="1"/>
</dbReference>
<evidence type="ECO:0000313" key="3">
    <source>
        <dbReference type="Proteomes" id="UP000481033"/>
    </source>
</evidence>
<protein>
    <recommendedName>
        <fullName evidence="1">Reverse transcriptase domain-containing protein</fullName>
    </recommendedName>
</protein>
<dbReference type="InterPro" id="IPR051083">
    <property type="entry name" value="GrpII_Intron_Splice-Mob/Def"/>
</dbReference>
<dbReference type="SUPFAM" id="SSF56672">
    <property type="entry name" value="DNA/RNA polymerases"/>
    <property type="match status" value="1"/>
</dbReference>
<accession>A0A6M0RE52</accession>
<keyword evidence="3" id="KW-1185">Reference proteome</keyword>
<dbReference type="InterPro" id="IPR043502">
    <property type="entry name" value="DNA/RNA_pol_sf"/>
</dbReference>
<gene>
    <name evidence="2" type="ORF">DXZ20_00315</name>
</gene>
<dbReference type="PROSITE" id="PS50878">
    <property type="entry name" value="RT_POL"/>
    <property type="match status" value="1"/>
</dbReference>